<evidence type="ECO:0000313" key="4">
    <source>
        <dbReference type="Proteomes" id="UP000540519"/>
    </source>
</evidence>
<evidence type="ECO:0000313" key="3">
    <source>
        <dbReference type="EMBL" id="MUH35693.1"/>
    </source>
</evidence>
<keyword evidence="4" id="KW-1185">Reference proteome</keyword>
<dbReference type="RefSeq" id="WP_155599447.1">
    <property type="nucleotide sequence ID" value="NZ_RCNR01000010.1"/>
</dbReference>
<keyword evidence="1" id="KW-1133">Transmembrane helix</keyword>
<keyword evidence="2" id="KW-0732">Signal</keyword>
<feature type="chain" id="PRO_5031479338" description="LPXTG-motif cell wall-anchored protein" evidence="2">
    <location>
        <begin position="23"/>
        <end position="212"/>
    </location>
</feature>
<proteinExistence type="predicted"/>
<dbReference type="OrthoDB" id="1177179at2"/>
<protein>
    <recommendedName>
        <fullName evidence="5">LPXTG-motif cell wall-anchored protein</fullName>
    </recommendedName>
</protein>
<evidence type="ECO:0008006" key="5">
    <source>
        <dbReference type="Google" id="ProtNLM"/>
    </source>
</evidence>
<feature type="signal peptide" evidence="2">
    <location>
        <begin position="1"/>
        <end position="22"/>
    </location>
</feature>
<sequence>MEIIKKIAIGFVLCFCSLFAHAHSSQIATMTLAEDQQNNWTLHISSSFDGFRYQLAQNYPDIKTDELSADEFQKLVINYVKDNILLNANSGFIGELREGAIKIGHQTDLKFRVAGLPNDIKTLRVQLKGFAETSKHNTVFKIVDHADTSKNFVIKKDNQFTIQIEKSNGQFQVKGQEANLFWPFTALTILVIVSIFAISRIFKKEETVLRAV</sequence>
<organism evidence="3 4">
    <name type="scientific">Zobellia amurskyensis</name>
    <dbReference type="NCBI Taxonomy" id="248905"/>
    <lineage>
        <taxon>Bacteria</taxon>
        <taxon>Pseudomonadati</taxon>
        <taxon>Bacteroidota</taxon>
        <taxon>Flavobacteriia</taxon>
        <taxon>Flavobacteriales</taxon>
        <taxon>Flavobacteriaceae</taxon>
        <taxon>Zobellia</taxon>
    </lineage>
</organism>
<comment type="caution">
    <text evidence="3">The sequence shown here is derived from an EMBL/GenBank/DDBJ whole genome shotgun (WGS) entry which is preliminary data.</text>
</comment>
<evidence type="ECO:0000256" key="2">
    <source>
        <dbReference type="SAM" id="SignalP"/>
    </source>
</evidence>
<dbReference type="Proteomes" id="UP000540519">
    <property type="component" value="Unassembled WGS sequence"/>
</dbReference>
<name>A0A7X2ZSQ6_9FLAO</name>
<dbReference type="AlphaFoldDB" id="A0A7X2ZSQ6"/>
<gene>
    <name evidence="3" type="ORF">D9O36_07570</name>
</gene>
<evidence type="ECO:0000256" key="1">
    <source>
        <dbReference type="SAM" id="Phobius"/>
    </source>
</evidence>
<accession>A0A7X2ZSQ6</accession>
<reference evidence="3 4" key="1">
    <citation type="journal article" date="2019" name="Mar. Drugs">
        <title>Comparative Genomics and CAZyme Genome Repertoires of Marine Zobellia amurskyensis KMM 3526(T) and Zobellia laminariae KMM 3676(T).</title>
        <authorList>
            <person name="Chernysheva N."/>
            <person name="Bystritskaya E."/>
            <person name="Stenkova A."/>
            <person name="Golovkin I."/>
            <person name="Nedashkovskaya O."/>
            <person name="Isaeva M."/>
        </authorList>
    </citation>
    <scope>NUCLEOTIDE SEQUENCE [LARGE SCALE GENOMIC DNA]</scope>
    <source>
        <strain evidence="3 4">KMM 3526</strain>
    </source>
</reference>
<keyword evidence="1" id="KW-0812">Transmembrane</keyword>
<dbReference type="EMBL" id="RCNR01000010">
    <property type="protein sequence ID" value="MUH35693.1"/>
    <property type="molecule type" value="Genomic_DNA"/>
</dbReference>
<keyword evidence="1" id="KW-0472">Membrane</keyword>
<feature type="transmembrane region" description="Helical" evidence="1">
    <location>
        <begin position="180"/>
        <end position="202"/>
    </location>
</feature>